<evidence type="ECO:0000256" key="1">
    <source>
        <dbReference type="ARBA" id="ARBA00023015"/>
    </source>
</evidence>
<reference evidence="4 5" key="1">
    <citation type="journal article" date="2016" name="Genome Announc.">
        <title>Draft Whole-Genome Sequence of Trichoderma gamsii T6085, a Promising Biocontrol Agent of Fusarium Head Blight on Wheat.</title>
        <authorList>
            <person name="Baroncelli R."/>
            <person name="Zapparata A."/>
            <person name="Piaggeschi G."/>
            <person name="Sarrocco S."/>
            <person name="Vannacci G."/>
        </authorList>
    </citation>
    <scope>NUCLEOTIDE SEQUENCE [LARGE SCALE GENOMIC DNA]</scope>
    <source>
        <strain evidence="4 5">T6085</strain>
    </source>
</reference>
<feature type="compositionally biased region" description="Basic and acidic residues" evidence="3">
    <location>
        <begin position="705"/>
        <end position="721"/>
    </location>
</feature>
<dbReference type="STRING" id="398673.A0A2P4Z9V0"/>
<dbReference type="GO" id="GO:0031490">
    <property type="term" value="F:chromatin DNA binding"/>
    <property type="evidence" value="ECO:0007669"/>
    <property type="project" value="TreeGrafter"/>
</dbReference>
<evidence type="ECO:0000313" key="4">
    <source>
        <dbReference type="EMBL" id="PON21074.1"/>
    </source>
</evidence>
<feature type="compositionally biased region" description="Polar residues" evidence="3">
    <location>
        <begin position="740"/>
        <end position="752"/>
    </location>
</feature>
<dbReference type="GO" id="GO:0016586">
    <property type="term" value="C:RSC-type complex"/>
    <property type="evidence" value="ECO:0007669"/>
    <property type="project" value="TreeGrafter"/>
</dbReference>
<name>A0A2P4Z9V0_9HYPO</name>
<dbReference type="EMBL" id="JPDN02000055">
    <property type="protein sequence ID" value="PON21074.1"/>
    <property type="molecule type" value="Genomic_DNA"/>
</dbReference>
<gene>
    <name evidence="4" type="ORF">TGAM01_v210030</name>
</gene>
<sequence>MTVKTRCQRRAPFLHRNWIKGTRALKDSAAMGNIVSSPIHKGSHQIDHERGPPLKRRRVSTPDSFPVEHLIATPQSSESKSALRVEVLKISHKDSKKVRSYHGQAHPHEVTHTKASCRITISELTPGFRPRVVHCQNQICSLTTYKNPAGPHRVSRIDLPKPFYVPQESILVNRVDDDKFDLADSYDIVVELEAANGEKWPPLDSTDFGIPPVSPDVSPASNKSWVLSSRFDKIFGRLKGPVSLTAGYSEDEPPFCTDYVMDVDLRWAAGYKALKVLEKGSMPCINAIDPETDLMDDLFAPSLNRRANGINGHHADEFSVEIDEEGLDGPEGAQTPSRSLRTREKNKVYNLKVLSDQAQGREKKRRARANHLTAGEGRVSYLLPSDQPVCLDYYRCVTCGAYHQTMQQLQAHLQTFHPAYNYVLETTSQGPQFRVSSRCEAMASPLKEYEIKTPIKPFQLETFLVGDQSWVSSRLGSDTIDDVFTFANNKNLFDRLPSQSPIATQPRFGHRRLGGHENERILVPDIKQALFDPISRARLIPGQEVPKRILDNTWLIQKHRESTSDFSDVTPAEKEYIWEWDGYILRQSLTSAAYFPRAWLGFVREKASWLVAAEQRLLEFGKHLSLLRVRDMLEDNVIREAFSIINEARARLQRNDNNESSGIQAEEEASLKQSPRATQIRKGTNGCTVCQLPVLGPRMLVCANKEKKAEDDTQEEKKAEDDTQEELDVSTPGSLDDSKSPNSDCGSTTKKK</sequence>
<dbReference type="PANTHER" id="PTHR22597:SF0">
    <property type="entry name" value="POLYCOMB PROTEIN SUZ12"/>
    <property type="match status" value="1"/>
</dbReference>
<dbReference type="PANTHER" id="PTHR22597">
    <property type="entry name" value="POLYCOMB GROUP PROTEIN"/>
    <property type="match status" value="1"/>
</dbReference>
<accession>A0A2P4Z9V0</accession>
<keyword evidence="2" id="KW-0804">Transcription</keyword>
<dbReference type="Proteomes" id="UP000054821">
    <property type="component" value="Unassembled WGS sequence"/>
</dbReference>
<dbReference type="RefSeq" id="XP_018658012.1">
    <property type="nucleotide sequence ID" value="XM_018808803.1"/>
</dbReference>
<dbReference type="GeneID" id="29988886"/>
<feature type="region of interest" description="Disordered" evidence="3">
    <location>
        <begin position="705"/>
        <end position="752"/>
    </location>
</feature>
<dbReference type="AlphaFoldDB" id="A0A2P4Z9V0"/>
<dbReference type="CDD" id="cd21552">
    <property type="entry name" value="VEFS-box_ctSUZ12-like"/>
    <property type="match status" value="1"/>
</dbReference>
<comment type="caution">
    <text evidence="4">The sequence shown here is derived from an EMBL/GenBank/DDBJ whole genome shotgun (WGS) entry which is preliminary data.</text>
</comment>
<evidence type="ECO:0000256" key="3">
    <source>
        <dbReference type="SAM" id="MobiDB-lite"/>
    </source>
</evidence>
<keyword evidence="5" id="KW-1185">Reference proteome</keyword>
<evidence type="ECO:0000313" key="5">
    <source>
        <dbReference type="Proteomes" id="UP000054821"/>
    </source>
</evidence>
<keyword evidence="1" id="KW-0805">Transcription regulation</keyword>
<feature type="region of interest" description="Disordered" evidence="3">
    <location>
        <begin position="36"/>
        <end position="60"/>
    </location>
</feature>
<evidence type="ECO:0000256" key="2">
    <source>
        <dbReference type="ARBA" id="ARBA00023163"/>
    </source>
</evidence>
<protein>
    <submittedName>
        <fullName evidence="4">Uncharacterized protein</fullName>
    </submittedName>
</protein>
<feature type="region of interest" description="Disordered" evidence="3">
    <location>
        <begin position="655"/>
        <end position="678"/>
    </location>
</feature>
<proteinExistence type="predicted"/>
<organism evidence="4 5">
    <name type="scientific">Trichoderma gamsii</name>
    <dbReference type="NCBI Taxonomy" id="398673"/>
    <lineage>
        <taxon>Eukaryota</taxon>
        <taxon>Fungi</taxon>
        <taxon>Dikarya</taxon>
        <taxon>Ascomycota</taxon>
        <taxon>Pezizomycotina</taxon>
        <taxon>Sordariomycetes</taxon>
        <taxon>Hypocreomycetidae</taxon>
        <taxon>Hypocreales</taxon>
        <taxon>Hypocreaceae</taxon>
        <taxon>Trichoderma</taxon>
    </lineage>
</organism>